<feature type="region of interest" description="Disordered" evidence="3">
    <location>
        <begin position="1"/>
        <end position="24"/>
    </location>
</feature>
<dbReference type="AlphaFoldDB" id="A0A3P7MKF2"/>
<proteinExistence type="predicted"/>
<evidence type="ECO:0000256" key="2">
    <source>
        <dbReference type="PROSITE-ProRule" id="PRU00192"/>
    </source>
</evidence>
<dbReference type="Pfam" id="PF00018">
    <property type="entry name" value="SH3_1"/>
    <property type="match status" value="1"/>
</dbReference>
<dbReference type="PANTHER" id="PTHR14167">
    <property type="entry name" value="SH3 DOMAIN-CONTAINING"/>
    <property type="match status" value="1"/>
</dbReference>
<dbReference type="CDD" id="cd00174">
    <property type="entry name" value="SH3"/>
    <property type="match status" value="1"/>
</dbReference>
<feature type="domain" description="SH3" evidence="4">
    <location>
        <begin position="64"/>
        <end position="124"/>
    </location>
</feature>
<dbReference type="InterPro" id="IPR050384">
    <property type="entry name" value="Endophilin_SH3RF"/>
</dbReference>
<dbReference type="PROSITE" id="PS50002">
    <property type="entry name" value="SH3"/>
    <property type="match status" value="1"/>
</dbReference>
<evidence type="ECO:0000313" key="5">
    <source>
        <dbReference type="EMBL" id="VDN23807.1"/>
    </source>
</evidence>
<dbReference type="InterPro" id="IPR001452">
    <property type="entry name" value="SH3_domain"/>
</dbReference>
<dbReference type="SUPFAM" id="SSF50044">
    <property type="entry name" value="SH3-domain"/>
    <property type="match status" value="1"/>
</dbReference>
<dbReference type="PRINTS" id="PR00452">
    <property type="entry name" value="SH3DOMAIN"/>
</dbReference>
<evidence type="ECO:0000256" key="1">
    <source>
        <dbReference type="ARBA" id="ARBA00022443"/>
    </source>
</evidence>
<dbReference type="Proteomes" id="UP000281553">
    <property type="component" value="Unassembled WGS sequence"/>
</dbReference>
<organism evidence="5 6">
    <name type="scientific">Dibothriocephalus latus</name>
    <name type="common">Fish tapeworm</name>
    <name type="synonym">Diphyllobothrium latum</name>
    <dbReference type="NCBI Taxonomy" id="60516"/>
    <lineage>
        <taxon>Eukaryota</taxon>
        <taxon>Metazoa</taxon>
        <taxon>Spiralia</taxon>
        <taxon>Lophotrochozoa</taxon>
        <taxon>Platyhelminthes</taxon>
        <taxon>Cestoda</taxon>
        <taxon>Eucestoda</taxon>
        <taxon>Diphyllobothriidea</taxon>
        <taxon>Diphyllobothriidae</taxon>
        <taxon>Dibothriocephalus</taxon>
    </lineage>
</organism>
<dbReference type="InterPro" id="IPR036028">
    <property type="entry name" value="SH3-like_dom_sf"/>
</dbReference>
<protein>
    <recommendedName>
        <fullName evidence="4">SH3 domain-containing protein</fullName>
    </recommendedName>
</protein>
<keyword evidence="1 2" id="KW-0728">SH3 domain</keyword>
<dbReference type="Gene3D" id="2.30.30.40">
    <property type="entry name" value="SH3 Domains"/>
    <property type="match status" value="1"/>
</dbReference>
<gene>
    <name evidence="5" type="ORF">DILT_LOCUS14325</name>
</gene>
<dbReference type="SMART" id="SM00326">
    <property type="entry name" value="SH3"/>
    <property type="match status" value="1"/>
</dbReference>
<dbReference type="EMBL" id="UYRU01073752">
    <property type="protein sequence ID" value="VDN23807.1"/>
    <property type="molecule type" value="Genomic_DNA"/>
</dbReference>
<keyword evidence="6" id="KW-1185">Reference proteome</keyword>
<dbReference type="PANTHER" id="PTHR14167:SF116">
    <property type="entry name" value="CAP, ISOFORM AC"/>
    <property type="match status" value="1"/>
</dbReference>
<name>A0A3P7MKF2_DIBLA</name>
<sequence length="178" mass="19838">MHRPPRRLAPTPGHQIAEQSSRPIPPCMIQVQPVTARMTVSNDSTLMASVTGEQDHKPLATTGTPIATCIALYDFKGHLPGDLSLKVGEKVNILKEKDGWYEGVSLSTHQSGMFPANYVEKLPSTGFYLLAVFFLLMPLSTEKQLDEVREGKVGIIRYVYYRSPPPSVEREHYSIPMI</sequence>
<evidence type="ECO:0000259" key="4">
    <source>
        <dbReference type="PROSITE" id="PS50002"/>
    </source>
</evidence>
<reference evidence="5 6" key="1">
    <citation type="submission" date="2018-11" db="EMBL/GenBank/DDBJ databases">
        <authorList>
            <consortium name="Pathogen Informatics"/>
        </authorList>
    </citation>
    <scope>NUCLEOTIDE SEQUENCE [LARGE SCALE GENOMIC DNA]</scope>
</reference>
<evidence type="ECO:0000256" key="3">
    <source>
        <dbReference type="SAM" id="MobiDB-lite"/>
    </source>
</evidence>
<evidence type="ECO:0000313" key="6">
    <source>
        <dbReference type="Proteomes" id="UP000281553"/>
    </source>
</evidence>
<dbReference type="OrthoDB" id="27823at2759"/>
<accession>A0A3P7MKF2</accession>